<evidence type="ECO:0000313" key="8">
    <source>
        <dbReference type="EMBL" id="TCP47837.1"/>
    </source>
</evidence>
<dbReference type="InterPro" id="IPR004748">
    <property type="entry name" value="Polyol_permease-like"/>
</dbReference>
<dbReference type="GO" id="GO:0005886">
    <property type="term" value="C:plasma membrane"/>
    <property type="evidence" value="ECO:0007669"/>
    <property type="project" value="UniProtKB-SubCell"/>
</dbReference>
<dbReference type="Gene3D" id="1.20.1250.20">
    <property type="entry name" value="MFS general substrate transporter like domains"/>
    <property type="match status" value="2"/>
</dbReference>
<feature type="transmembrane region" description="Helical" evidence="6">
    <location>
        <begin position="33"/>
        <end position="54"/>
    </location>
</feature>
<evidence type="ECO:0000259" key="7">
    <source>
        <dbReference type="PROSITE" id="PS50850"/>
    </source>
</evidence>
<comment type="caution">
    <text evidence="8">The sequence shown here is derived from an EMBL/GenBank/DDBJ whole genome shotgun (WGS) entry which is preliminary data.</text>
</comment>
<proteinExistence type="predicted"/>
<feature type="transmembrane region" description="Helical" evidence="6">
    <location>
        <begin position="396"/>
        <end position="417"/>
    </location>
</feature>
<dbReference type="SUPFAM" id="SSF103473">
    <property type="entry name" value="MFS general substrate transporter"/>
    <property type="match status" value="1"/>
</dbReference>
<feature type="domain" description="Major facilitator superfamily (MFS) profile" evidence="7">
    <location>
        <begin position="32"/>
        <end position="422"/>
    </location>
</feature>
<feature type="transmembrane region" description="Helical" evidence="6">
    <location>
        <begin position="100"/>
        <end position="128"/>
    </location>
</feature>
<organism evidence="8 9">
    <name type="scientific">Tamaricihabitans halophyticus</name>
    <dbReference type="NCBI Taxonomy" id="1262583"/>
    <lineage>
        <taxon>Bacteria</taxon>
        <taxon>Bacillati</taxon>
        <taxon>Actinomycetota</taxon>
        <taxon>Actinomycetes</taxon>
        <taxon>Pseudonocardiales</taxon>
        <taxon>Pseudonocardiaceae</taxon>
        <taxon>Tamaricihabitans</taxon>
    </lineage>
</organism>
<dbReference type="Proteomes" id="UP000294911">
    <property type="component" value="Unassembled WGS sequence"/>
</dbReference>
<keyword evidence="4 6" id="KW-0472">Membrane</keyword>
<protein>
    <submittedName>
        <fullName evidence="8">Polyol permease family</fullName>
    </submittedName>
</protein>
<name>A0A4R2QFK0_9PSEU</name>
<evidence type="ECO:0000256" key="1">
    <source>
        <dbReference type="ARBA" id="ARBA00004651"/>
    </source>
</evidence>
<evidence type="ECO:0000256" key="4">
    <source>
        <dbReference type="ARBA" id="ARBA00023136"/>
    </source>
</evidence>
<feature type="transmembrane region" description="Helical" evidence="6">
    <location>
        <begin position="74"/>
        <end position="93"/>
    </location>
</feature>
<sequence length="449" mass="47647">MTPEVAEVQRGTADHGTGRLAGLLSRQGIEPKLAWGFLGLTLFMVGDGLDNAYLANLLISYGYSQPEVGTVLTAYGVTVAIAAWLAGALSAGWGPRRIMVFGIVGWITFQVLFIVFGIIFSNFVLGLITYTIRGLAYPLFAFGFLTWVTLATPEGRLGRAVGWYWFFSSAGMGVLGAYWAGFGIPIFGMLNTLWTSLFFAVAGGLTILLIKDVPRAAGSTGQKIRQACTAITIVVHRPRVAAGGAVRLVNSVAVYAFAVFLPVYMVEQVGFTVGGWQYVWGTMQLANIIGNVINGYLGDWFGRVWVVRWVGCGGTAVTVLLILYAALWAGPSYPVMLIAVCCYGFTLAAFVPLSAIVPLLAKENKAAAIAILNLGAGAAQAVGPLIPLLFLGGLGVVGVFWIIAAVYACGFLLTFLLRPRGEKAASVEAGEHAEPVEARAGIENPTTRS</sequence>
<evidence type="ECO:0000256" key="3">
    <source>
        <dbReference type="ARBA" id="ARBA00022989"/>
    </source>
</evidence>
<feature type="transmembrane region" description="Helical" evidence="6">
    <location>
        <begin position="278"/>
        <end position="297"/>
    </location>
</feature>
<evidence type="ECO:0000256" key="5">
    <source>
        <dbReference type="SAM" id="MobiDB-lite"/>
    </source>
</evidence>
<keyword evidence="9" id="KW-1185">Reference proteome</keyword>
<dbReference type="NCBIfam" id="TIGR00897">
    <property type="entry name" value="2A0118"/>
    <property type="match status" value="1"/>
</dbReference>
<dbReference type="EMBL" id="SLXQ01000011">
    <property type="protein sequence ID" value="TCP47837.1"/>
    <property type="molecule type" value="Genomic_DNA"/>
</dbReference>
<dbReference type="GO" id="GO:0022857">
    <property type="term" value="F:transmembrane transporter activity"/>
    <property type="evidence" value="ECO:0007669"/>
    <property type="project" value="InterPro"/>
</dbReference>
<gene>
    <name evidence="8" type="ORF">EV191_11142</name>
</gene>
<dbReference type="CDD" id="cd17337">
    <property type="entry name" value="MFS_CsbX"/>
    <property type="match status" value="1"/>
</dbReference>
<feature type="transmembrane region" description="Helical" evidence="6">
    <location>
        <begin position="193"/>
        <end position="210"/>
    </location>
</feature>
<dbReference type="PANTHER" id="PTHR43129">
    <property type="entry name" value="FOSMIDOMYCIN RESISTANCE PROTEIN"/>
    <property type="match status" value="1"/>
</dbReference>
<dbReference type="PROSITE" id="PS50850">
    <property type="entry name" value="MFS"/>
    <property type="match status" value="1"/>
</dbReference>
<keyword evidence="2 6" id="KW-0812">Transmembrane</keyword>
<feature type="region of interest" description="Disordered" evidence="5">
    <location>
        <begin position="428"/>
        <end position="449"/>
    </location>
</feature>
<feature type="transmembrane region" description="Helical" evidence="6">
    <location>
        <begin position="335"/>
        <end position="360"/>
    </location>
</feature>
<feature type="transmembrane region" description="Helical" evidence="6">
    <location>
        <begin position="367"/>
        <end position="390"/>
    </location>
</feature>
<dbReference type="AlphaFoldDB" id="A0A4R2QFK0"/>
<keyword evidence="3 6" id="KW-1133">Transmembrane helix</keyword>
<comment type="subcellular location">
    <subcellularLocation>
        <location evidence="1">Cell membrane</location>
        <topology evidence="1">Multi-pass membrane protein</topology>
    </subcellularLocation>
</comment>
<evidence type="ECO:0000313" key="9">
    <source>
        <dbReference type="Proteomes" id="UP000294911"/>
    </source>
</evidence>
<dbReference type="PANTHER" id="PTHR43129:SF1">
    <property type="entry name" value="FOSMIDOMYCIN RESISTANCE PROTEIN"/>
    <property type="match status" value="1"/>
</dbReference>
<accession>A0A4R2QFK0</accession>
<reference evidence="8 9" key="1">
    <citation type="submission" date="2019-03" db="EMBL/GenBank/DDBJ databases">
        <title>Genomic Encyclopedia of Type Strains, Phase IV (KMG-IV): sequencing the most valuable type-strain genomes for metagenomic binning, comparative biology and taxonomic classification.</title>
        <authorList>
            <person name="Goeker M."/>
        </authorList>
    </citation>
    <scope>NUCLEOTIDE SEQUENCE [LARGE SCALE GENOMIC DNA]</scope>
    <source>
        <strain evidence="8 9">DSM 45765</strain>
    </source>
</reference>
<feature type="transmembrane region" description="Helical" evidence="6">
    <location>
        <begin position="309"/>
        <end position="329"/>
    </location>
</feature>
<dbReference type="InterPro" id="IPR020846">
    <property type="entry name" value="MFS_dom"/>
</dbReference>
<feature type="transmembrane region" description="Helical" evidence="6">
    <location>
        <begin position="245"/>
        <end position="266"/>
    </location>
</feature>
<feature type="compositionally biased region" description="Basic and acidic residues" evidence="5">
    <location>
        <begin position="428"/>
        <end position="437"/>
    </location>
</feature>
<evidence type="ECO:0000256" key="6">
    <source>
        <dbReference type="SAM" id="Phobius"/>
    </source>
</evidence>
<dbReference type="InterPro" id="IPR036259">
    <property type="entry name" value="MFS_trans_sf"/>
</dbReference>
<dbReference type="Pfam" id="PF07690">
    <property type="entry name" value="MFS_1"/>
    <property type="match status" value="1"/>
</dbReference>
<feature type="transmembrane region" description="Helical" evidence="6">
    <location>
        <begin position="163"/>
        <end position="187"/>
    </location>
</feature>
<evidence type="ECO:0000256" key="2">
    <source>
        <dbReference type="ARBA" id="ARBA00022692"/>
    </source>
</evidence>
<feature type="transmembrane region" description="Helical" evidence="6">
    <location>
        <begin position="134"/>
        <end position="151"/>
    </location>
</feature>
<dbReference type="InterPro" id="IPR011701">
    <property type="entry name" value="MFS"/>
</dbReference>